<keyword evidence="3" id="KW-1185">Reference proteome</keyword>
<keyword evidence="1" id="KW-1133">Transmembrane helix</keyword>
<protein>
    <submittedName>
        <fullName evidence="2">Uncharacterized protein</fullName>
    </submittedName>
</protein>
<organism evidence="2 3">
    <name type="scientific">Leptolinea tardivitalis</name>
    <dbReference type="NCBI Taxonomy" id="229920"/>
    <lineage>
        <taxon>Bacteria</taxon>
        <taxon>Bacillati</taxon>
        <taxon>Chloroflexota</taxon>
        <taxon>Anaerolineae</taxon>
        <taxon>Anaerolineales</taxon>
        <taxon>Anaerolineaceae</taxon>
        <taxon>Leptolinea</taxon>
    </lineage>
</organism>
<feature type="transmembrane region" description="Helical" evidence="1">
    <location>
        <begin position="80"/>
        <end position="101"/>
    </location>
</feature>
<reference evidence="2 3" key="1">
    <citation type="submission" date="2015-07" db="EMBL/GenBank/DDBJ databases">
        <title>Genome sequence of Leptolinea tardivitalis DSM 16556.</title>
        <authorList>
            <person name="Hemp J."/>
            <person name="Ward L.M."/>
            <person name="Pace L.A."/>
            <person name="Fischer W.W."/>
        </authorList>
    </citation>
    <scope>NUCLEOTIDE SEQUENCE [LARGE SCALE GENOMIC DNA]</scope>
    <source>
        <strain evidence="2 3">YMTK-2</strain>
    </source>
</reference>
<proteinExistence type="predicted"/>
<dbReference type="STRING" id="229920.ADM99_12765"/>
<dbReference type="RefSeq" id="WP_062422881.1">
    <property type="nucleotide sequence ID" value="NZ_BBYA01000011.1"/>
</dbReference>
<gene>
    <name evidence="2" type="ORF">ADM99_12765</name>
</gene>
<accession>A0A0N8GL02</accession>
<feature type="transmembrane region" description="Helical" evidence="1">
    <location>
        <begin position="15"/>
        <end position="34"/>
    </location>
</feature>
<comment type="caution">
    <text evidence="2">The sequence shown here is derived from an EMBL/GenBank/DDBJ whole genome shotgun (WGS) entry which is preliminary data.</text>
</comment>
<evidence type="ECO:0000313" key="3">
    <source>
        <dbReference type="Proteomes" id="UP000050430"/>
    </source>
</evidence>
<evidence type="ECO:0000256" key="1">
    <source>
        <dbReference type="SAM" id="Phobius"/>
    </source>
</evidence>
<dbReference type="EMBL" id="LGCK01000012">
    <property type="protein sequence ID" value="KPL71130.1"/>
    <property type="molecule type" value="Genomic_DNA"/>
</dbReference>
<dbReference type="AlphaFoldDB" id="A0A0N8GL02"/>
<sequence length="104" mass="11323">MTKWTKLFQNLDKQIVAQFVVVIVFLLVCYWIAIQPNPFEVADLPPAPQSEHIAPPNPTQLAASATAYQIEIEENRDQTLGIVLGGGILLALTIGGTLLVLGKQ</sequence>
<name>A0A0N8GL02_9CHLR</name>
<keyword evidence="1" id="KW-0472">Membrane</keyword>
<dbReference type="Proteomes" id="UP000050430">
    <property type="component" value="Unassembled WGS sequence"/>
</dbReference>
<evidence type="ECO:0000313" key="2">
    <source>
        <dbReference type="EMBL" id="KPL71130.1"/>
    </source>
</evidence>
<keyword evidence="1" id="KW-0812">Transmembrane</keyword>